<dbReference type="GeneID" id="63693541"/>
<proteinExistence type="predicted"/>
<dbReference type="HOGENOM" id="CLU_1635029_0_0_1"/>
<protein>
    <submittedName>
        <fullName evidence="1">Uncharacterized protein</fullName>
    </submittedName>
</protein>
<accession>A0A017SJZ5</accession>
<name>A0A017SJZ5_ASPRC</name>
<gene>
    <name evidence="1" type="ORF">EURHEDRAFT_344532</name>
</gene>
<dbReference type="EMBL" id="KK088417">
    <property type="protein sequence ID" value="EYE96969.1"/>
    <property type="molecule type" value="Genomic_DNA"/>
</dbReference>
<evidence type="ECO:0000313" key="2">
    <source>
        <dbReference type="Proteomes" id="UP000019804"/>
    </source>
</evidence>
<evidence type="ECO:0000313" key="1">
    <source>
        <dbReference type="EMBL" id="EYE96969.1"/>
    </source>
</evidence>
<sequence length="162" mass="18302">MSVSICGYFSVCCREPLNSRLYPIIPRRFHHSNHNRIAVANMRRAHEYSTVNIAEYIRAFLVDPTVVHKSTINPSGLDRTNPVNQPVYHYIIRQRRSGSGSGSGSLSHHCHSAEHRTTQAGCGLITIVIVICFCSALRNVMGYVQSASFQSAFFFFLERRNN</sequence>
<dbReference type="RefSeq" id="XP_040640657.1">
    <property type="nucleotide sequence ID" value="XM_040778417.1"/>
</dbReference>
<organism evidence="1 2">
    <name type="scientific">Aspergillus ruber (strain CBS 135680)</name>
    <dbReference type="NCBI Taxonomy" id="1388766"/>
    <lineage>
        <taxon>Eukaryota</taxon>
        <taxon>Fungi</taxon>
        <taxon>Dikarya</taxon>
        <taxon>Ascomycota</taxon>
        <taxon>Pezizomycotina</taxon>
        <taxon>Eurotiomycetes</taxon>
        <taxon>Eurotiomycetidae</taxon>
        <taxon>Eurotiales</taxon>
        <taxon>Aspergillaceae</taxon>
        <taxon>Aspergillus</taxon>
        <taxon>Aspergillus subgen. Aspergillus</taxon>
    </lineage>
</organism>
<keyword evidence="2" id="KW-1185">Reference proteome</keyword>
<dbReference type="AlphaFoldDB" id="A0A017SJZ5"/>
<reference evidence="2" key="1">
    <citation type="journal article" date="2014" name="Nat. Commun.">
        <title>Genomic adaptations of the halophilic Dead Sea filamentous fungus Eurotium rubrum.</title>
        <authorList>
            <person name="Kis-Papo T."/>
            <person name="Weig A.R."/>
            <person name="Riley R."/>
            <person name="Persoh D."/>
            <person name="Salamov A."/>
            <person name="Sun H."/>
            <person name="Lipzen A."/>
            <person name="Wasser S.P."/>
            <person name="Rambold G."/>
            <person name="Grigoriev I.V."/>
            <person name="Nevo E."/>
        </authorList>
    </citation>
    <scope>NUCLEOTIDE SEQUENCE [LARGE SCALE GENOMIC DNA]</scope>
    <source>
        <strain evidence="2">CBS 135680</strain>
    </source>
</reference>
<dbReference type="Proteomes" id="UP000019804">
    <property type="component" value="Unassembled WGS sequence"/>
</dbReference>